<dbReference type="InterPro" id="IPR039448">
    <property type="entry name" value="Beta_helix"/>
</dbReference>
<proteinExistence type="predicted"/>
<dbReference type="Pfam" id="PF13229">
    <property type="entry name" value="Beta_helix"/>
    <property type="match status" value="1"/>
</dbReference>
<reference evidence="4" key="1">
    <citation type="submission" date="2022-10" db="EMBL/GenBank/DDBJ databases">
        <title>Rhodococcus sp.75.</title>
        <authorList>
            <person name="Sun M."/>
        </authorList>
    </citation>
    <scope>NUCLEOTIDE SEQUENCE</scope>
    <source>
        <strain evidence="4">75</strain>
    </source>
</reference>
<evidence type="ECO:0000313" key="4">
    <source>
        <dbReference type="EMBL" id="UZJ26083.1"/>
    </source>
</evidence>
<feature type="chain" id="PRO_5045465471" evidence="2">
    <location>
        <begin position="21"/>
        <end position="445"/>
    </location>
</feature>
<dbReference type="Proteomes" id="UP001164965">
    <property type="component" value="Chromosome"/>
</dbReference>
<accession>A0ABY6P4I8</accession>
<dbReference type="SUPFAM" id="SSF51126">
    <property type="entry name" value="Pectin lyase-like"/>
    <property type="match status" value="1"/>
</dbReference>
<dbReference type="RefSeq" id="WP_265384187.1">
    <property type="nucleotide sequence ID" value="NZ_CP110615.1"/>
</dbReference>
<evidence type="ECO:0000256" key="2">
    <source>
        <dbReference type="SAM" id="SignalP"/>
    </source>
</evidence>
<evidence type="ECO:0000259" key="3">
    <source>
        <dbReference type="Pfam" id="PF13229"/>
    </source>
</evidence>
<name>A0ABY6P4I8_9NOCA</name>
<protein>
    <submittedName>
        <fullName evidence="4">Right-handed parallel beta-helix repeat-containing protein</fullName>
    </submittedName>
</protein>
<keyword evidence="2" id="KW-0732">Signal</keyword>
<dbReference type="InterPro" id="IPR011050">
    <property type="entry name" value="Pectin_lyase_fold/virulence"/>
</dbReference>
<evidence type="ECO:0000256" key="1">
    <source>
        <dbReference type="SAM" id="MobiDB-lite"/>
    </source>
</evidence>
<organism evidence="4 5">
    <name type="scientific">Rhodococcus antarcticus</name>
    <dbReference type="NCBI Taxonomy" id="2987751"/>
    <lineage>
        <taxon>Bacteria</taxon>
        <taxon>Bacillati</taxon>
        <taxon>Actinomycetota</taxon>
        <taxon>Actinomycetes</taxon>
        <taxon>Mycobacteriales</taxon>
        <taxon>Nocardiaceae</taxon>
        <taxon>Rhodococcus</taxon>
    </lineage>
</organism>
<sequence>MRGRSTALRVAATASTLLIAATGCTSSTHEASSRAPSTASPSGTAVLTCAQADRNLVGAVQRYVDAYGSPLSTAAASPSSSGSAAPSPSASATTGPSSEAAAALRTAVEAAQRAISAKACELAQFRQSLESDLSAVAARGPVAKAVLMRLTASITGTAQQAVTTISLKPGDDLARRIADLAPGSTVELAAGTYSLDASLALLDGITVHGAGREQTVIQTTAADAALLVLTDARVELSDLTVLHTGAAVGDLVVGGPTSLLVLNRVRISGAVAAKDQGGNGVLMSARASAATVGATTLESTDSIFDHNAAAGVSLSSGHVASIQQGRFDTNDNCGICFAGDSTGAVRGSVFVNDRVGVAVLDHAEPAVQNDTFEGGLFAIQAGGDATPVITGAAVSGATRAAMIFADRSAGSVDGSRCDKVPYGIVVSAAALPLLGTNTCQVARSQ</sequence>
<feature type="signal peptide" evidence="2">
    <location>
        <begin position="1"/>
        <end position="20"/>
    </location>
</feature>
<gene>
    <name evidence="4" type="ORF">RHODO2019_06540</name>
</gene>
<dbReference type="PROSITE" id="PS51257">
    <property type="entry name" value="PROKAR_LIPOPROTEIN"/>
    <property type="match status" value="1"/>
</dbReference>
<dbReference type="Gene3D" id="2.160.20.10">
    <property type="entry name" value="Single-stranded right-handed beta-helix, Pectin lyase-like"/>
    <property type="match status" value="1"/>
</dbReference>
<dbReference type="EMBL" id="CP110615">
    <property type="protein sequence ID" value="UZJ26083.1"/>
    <property type="molecule type" value="Genomic_DNA"/>
</dbReference>
<keyword evidence="5" id="KW-1185">Reference proteome</keyword>
<evidence type="ECO:0000313" key="5">
    <source>
        <dbReference type="Proteomes" id="UP001164965"/>
    </source>
</evidence>
<dbReference type="InterPro" id="IPR012334">
    <property type="entry name" value="Pectin_lyas_fold"/>
</dbReference>
<feature type="region of interest" description="Disordered" evidence="1">
    <location>
        <begin position="75"/>
        <end position="98"/>
    </location>
</feature>
<feature type="domain" description="Right handed beta helix" evidence="3">
    <location>
        <begin position="304"/>
        <end position="426"/>
    </location>
</feature>